<evidence type="ECO:0000313" key="1">
    <source>
        <dbReference type="EMBL" id="MBZ2166362.1"/>
    </source>
</evidence>
<dbReference type="AlphaFoldDB" id="A0A8T5UQV2"/>
<dbReference type="RefSeq" id="WP_223791914.1">
    <property type="nucleotide sequence ID" value="NZ_JAIOUQ010000011.1"/>
</dbReference>
<evidence type="ECO:0000313" key="2">
    <source>
        <dbReference type="Proteomes" id="UP000825933"/>
    </source>
</evidence>
<accession>A0A8T5UQV2</accession>
<name>A0A8T5UQV2_9EURY</name>
<dbReference type="EMBL" id="JAIOUQ010000011">
    <property type="protein sequence ID" value="MBZ2166362.1"/>
    <property type="molecule type" value="Genomic_DNA"/>
</dbReference>
<organism evidence="1 2">
    <name type="scientific">Methanobacterium spitsbergense</name>
    <dbReference type="NCBI Taxonomy" id="2874285"/>
    <lineage>
        <taxon>Archaea</taxon>
        <taxon>Methanobacteriati</taxon>
        <taxon>Methanobacteriota</taxon>
        <taxon>Methanomada group</taxon>
        <taxon>Methanobacteria</taxon>
        <taxon>Methanobacteriales</taxon>
        <taxon>Methanobacteriaceae</taxon>
        <taxon>Methanobacterium</taxon>
    </lineage>
</organism>
<comment type="caution">
    <text evidence="1">The sequence shown here is derived from an EMBL/GenBank/DDBJ whole genome shotgun (WGS) entry which is preliminary data.</text>
</comment>
<protein>
    <submittedName>
        <fullName evidence="1">Uncharacterized protein</fullName>
    </submittedName>
</protein>
<sequence>MPRWNIDDTLEFIGRVVNIERPNGDLKSILIKNILLDQRGHEIKEILYVENKGTGKTCLIKPGRDFIIKPTGEKPLLEPVSDHRTLEELAEDSGSYD</sequence>
<proteinExistence type="predicted"/>
<reference evidence="2" key="1">
    <citation type="journal article" date="2022" name="Microbiol. Resour. Announc.">
        <title>Draft Genome Sequence of a Methanogenic Archaeon from West Spitsbergen Permafrost.</title>
        <authorList>
            <person name="Trubitsyn V."/>
            <person name="Rivkina E."/>
            <person name="Shcherbakova V."/>
        </authorList>
    </citation>
    <scope>NUCLEOTIDE SEQUENCE [LARGE SCALE GENOMIC DNA]</scope>
    <source>
        <strain evidence="2">VT</strain>
    </source>
</reference>
<keyword evidence="2" id="KW-1185">Reference proteome</keyword>
<dbReference type="Proteomes" id="UP000825933">
    <property type="component" value="Unassembled WGS sequence"/>
</dbReference>
<gene>
    <name evidence="1" type="ORF">K8N75_09965</name>
</gene>